<dbReference type="EMBL" id="CP007139">
    <property type="protein sequence ID" value="AIE84165.1"/>
    <property type="molecule type" value="Genomic_DNA"/>
</dbReference>
<evidence type="ECO:0000256" key="1">
    <source>
        <dbReference type="SAM" id="Phobius"/>
    </source>
</evidence>
<reference evidence="2 3" key="1">
    <citation type="journal article" date="2014" name="PLoS ONE">
        <title>The first complete genome sequence of the class fimbriimonadia in the phylum armatimonadetes.</title>
        <authorList>
            <person name="Hu Z.Y."/>
            <person name="Wang Y.Z."/>
            <person name="Im W.T."/>
            <person name="Wang S.Y."/>
            <person name="Zhao G.P."/>
            <person name="Zheng H.J."/>
            <person name="Quan Z.X."/>
        </authorList>
    </citation>
    <scope>NUCLEOTIDE SEQUENCE [LARGE SCALE GENOMIC DNA]</scope>
    <source>
        <strain evidence="2">Gsoil 348</strain>
    </source>
</reference>
<dbReference type="Proteomes" id="UP000027982">
    <property type="component" value="Chromosome"/>
</dbReference>
<keyword evidence="1" id="KW-0472">Membrane</keyword>
<dbReference type="KEGG" id="fgi:OP10G_0797"/>
<dbReference type="RefSeq" id="WP_025227189.1">
    <property type="nucleotide sequence ID" value="NZ_CP007139.1"/>
</dbReference>
<evidence type="ECO:0000313" key="2">
    <source>
        <dbReference type="EMBL" id="AIE84165.1"/>
    </source>
</evidence>
<protein>
    <submittedName>
        <fullName evidence="2">Uncharacterized protein</fullName>
    </submittedName>
</protein>
<dbReference type="HOGENOM" id="CLU_1033455_0_0_0"/>
<keyword evidence="3" id="KW-1185">Reference proteome</keyword>
<evidence type="ECO:0000313" key="3">
    <source>
        <dbReference type="Proteomes" id="UP000027982"/>
    </source>
</evidence>
<accession>A0A068NN52</accession>
<dbReference type="STRING" id="661478.OP10G_0797"/>
<keyword evidence="1" id="KW-1133">Transmembrane helix</keyword>
<organism evidence="2 3">
    <name type="scientific">Fimbriimonas ginsengisoli Gsoil 348</name>
    <dbReference type="NCBI Taxonomy" id="661478"/>
    <lineage>
        <taxon>Bacteria</taxon>
        <taxon>Bacillati</taxon>
        <taxon>Armatimonadota</taxon>
        <taxon>Fimbriimonadia</taxon>
        <taxon>Fimbriimonadales</taxon>
        <taxon>Fimbriimonadaceae</taxon>
        <taxon>Fimbriimonas</taxon>
    </lineage>
</organism>
<feature type="transmembrane region" description="Helical" evidence="1">
    <location>
        <begin position="54"/>
        <end position="71"/>
    </location>
</feature>
<proteinExistence type="predicted"/>
<dbReference type="AlphaFoldDB" id="A0A068NN52"/>
<gene>
    <name evidence="2" type="ORF">OP10G_0797</name>
</gene>
<sequence length="269" mass="30331">MFFEDPSKRYPNLVQALNVLGRRRFLLEEDRATNVIVLSSVAAFFGGWALSGSVLWPLFAGCVVLLIGSIFKSRSRKPPPVVDERAIEATEIAKRMGMMLTKRRLHRDLDEGSLMLLEECARHWARARAALEGPFWTAGQVPAHYQSVRTLALSALDQSMDEVMLHYRDWVPDEVPNRHALDYVDEALEQFTMKGSKRANFPPAAFGPVRVIADKLRHLGDEAESLAREARVDPEVAAEVAPGRSLDQTLSELRQIREAEDELRQNLRG</sequence>
<name>A0A068NN52_FIMGI</name>
<keyword evidence="1" id="KW-0812">Transmembrane</keyword>